<evidence type="ECO:0000313" key="7">
    <source>
        <dbReference type="Proteomes" id="UP000299011"/>
    </source>
</evidence>
<keyword evidence="1" id="KW-1133">Transmembrane helix</keyword>
<evidence type="ECO:0000313" key="6">
    <source>
        <dbReference type="Proteomes" id="UP000027075"/>
    </source>
</evidence>
<feature type="transmembrane region" description="Helical" evidence="1">
    <location>
        <begin position="50"/>
        <end position="69"/>
    </location>
</feature>
<name>M0ISX2_HALMT</name>
<organism evidence="3 5">
    <name type="scientific">Haloferax mediterranei (strain ATCC 33500 / DSM 1411 / JCM 8866 / NBRC 14739 / NCIMB 2177 / R-4)</name>
    <name type="common">Halobacterium mediterranei</name>
    <dbReference type="NCBI Taxonomy" id="523841"/>
    <lineage>
        <taxon>Archaea</taxon>
        <taxon>Methanobacteriati</taxon>
        <taxon>Methanobacteriota</taxon>
        <taxon>Stenosarchaea group</taxon>
        <taxon>Halobacteria</taxon>
        <taxon>Halobacteriales</taxon>
        <taxon>Haloferacaceae</taxon>
        <taxon>Haloferax</taxon>
    </lineage>
</organism>
<protein>
    <submittedName>
        <fullName evidence="3">Uncharacterized protein</fullName>
    </submittedName>
</protein>
<keyword evidence="1" id="KW-0812">Transmembrane</keyword>
<dbReference type="RefSeq" id="WP_004060054.1">
    <property type="nucleotide sequence ID" value="NC_017941.2"/>
</dbReference>
<keyword evidence="5" id="KW-1185">Reference proteome</keyword>
<dbReference type="Proteomes" id="UP000299011">
    <property type="component" value="Chromosome"/>
</dbReference>
<evidence type="ECO:0000313" key="3">
    <source>
        <dbReference type="EMBL" id="ELZ99127.1"/>
    </source>
</evidence>
<dbReference type="EMBL" id="AOLO01000012">
    <property type="protein sequence ID" value="ELZ99127.1"/>
    <property type="molecule type" value="Genomic_DNA"/>
</dbReference>
<dbReference type="PATRIC" id="fig|523841.21.peg.2975"/>
<dbReference type="EMBL" id="CP039139">
    <property type="protein sequence ID" value="QCQ76293.1"/>
    <property type="molecule type" value="Genomic_DNA"/>
</dbReference>
<dbReference type="Proteomes" id="UP000011603">
    <property type="component" value="Unassembled WGS sequence"/>
</dbReference>
<accession>M0ISX2</accession>
<dbReference type="AlphaFoldDB" id="M0ISX2"/>
<evidence type="ECO:0000313" key="4">
    <source>
        <dbReference type="EMBL" id="QCQ76293.1"/>
    </source>
</evidence>
<dbReference type="Proteomes" id="UP000027075">
    <property type="component" value="Chromosome"/>
</dbReference>
<evidence type="ECO:0000256" key="1">
    <source>
        <dbReference type="SAM" id="Phobius"/>
    </source>
</evidence>
<reference evidence="2 6" key="2">
    <citation type="submission" date="2014-04" db="EMBL/GenBank/DDBJ databases">
        <title>Transcriptional profiles of Haloferax mediterranei on the basis of nitrogen availability.</title>
        <authorList>
            <person name="Bautista V."/>
        </authorList>
    </citation>
    <scope>NUCLEOTIDE SEQUENCE [LARGE SCALE GENOMIC DNA]</scope>
    <source>
        <strain evidence="2">ATCC 33500</strain>
        <strain evidence="6">ATCC 33500 / DSM 1411 / JCM 8866 / NBRC 14739 / NCIMB 2177 / R-4</strain>
    </source>
</reference>
<dbReference type="EMBL" id="CP007551">
    <property type="protein sequence ID" value="AHZ23642.1"/>
    <property type="molecule type" value="Genomic_DNA"/>
</dbReference>
<evidence type="ECO:0000313" key="5">
    <source>
        <dbReference type="Proteomes" id="UP000011603"/>
    </source>
</evidence>
<gene>
    <name evidence="2" type="ORF">BM92_13770</name>
    <name evidence="3" type="ORF">C439_14749</name>
    <name evidence="4" type="ORF">E6P09_13815</name>
</gene>
<dbReference type="GeneID" id="40157514"/>
<reference evidence="3 5" key="1">
    <citation type="journal article" date="2014" name="PLoS Genet.">
        <title>Phylogenetically driven sequencing of extremely halophilic archaea reveals strategies for static and dynamic osmo-response.</title>
        <authorList>
            <person name="Becker E.A."/>
            <person name="Seitzer P.M."/>
            <person name="Tritt A."/>
            <person name="Larsen D."/>
            <person name="Krusor M."/>
            <person name="Yao A.I."/>
            <person name="Wu D."/>
            <person name="Madern D."/>
            <person name="Eisen J.A."/>
            <person name="Darling A.E."/>
            <person name="Facciotti M.T."/>
        </authorList>
    </citation>
    <scope>NUCLEOTIDE SEQUENCE [LARGE SCALE GENOMIC DNA]</scope>
    <source>
        <strain evidence="3">ATCC 33500</strain>
        <strain evidence="5">ATCC 33500 / DSM 1411 / JCM 8866 / NBRC 14739 / NCIMB 2177 / R-4</strain>
    </source>
</reference>
<sequence>MVSASSRTSWLVGAAAGAVSVGVVLSNGTLDTGVRQSVNPIDLLLSLATSSPLVFGALVVAVAGFAVVVRRGTES</sequence>
<evidence type="ECO:0000313" key="2">
    <source>
        <dbReference type="EMBL" id="AHZ23642.1"/>
    </source>
</evidence>
<reference evidence="4 7" key="3">
    <citation type="submission" date="2019-04" db="EMBL/GenBank/DDBJ databases">
        <title>Methylomes of two halophilic Archaea, Haloarcula marismortui and Haloferax mediterranei.</title>
        <authorList>
            <person name="DasSarma S."/>
            <person name="DasSarma P."/>
            <person name="DasSarma S."/>
            <person name="Fomenkov A."/>
            <person name="Vincze T."/>
            <person name="Anton B.P."/>
            <person name="Roberts R.J."/>
        </authorList>
    </citation>
    <scope>NUCLEOTIDE SEQUENCE [LARGE SCALE GENOMIC DNA]</scope>
    <source>
        <strain evidence="4">ATCC 33500</strain>
        <strain evidence="7">ATCC 33500 / DSM 1411 / JCM 8866 / NBRC 14739 / NCIMB 2177 / R-4</strain>
    </source>
</reference>
<proteinExistence type="predicted"/>
<keyword evidence="1" id="KW-0472">Membrane</keyword>